<proteinExistence type="predicted"/>
<dbReference type="Proteomes" id="UP000799755">
    <property type="component" value="Unassembled WGS sequence"/>
</dbReference>
<gene>
    <name evidence="1" type="ORF">BDR25DRAFT_353711</name>
</gene>
<dbReference type="EMBL" id="MU003503">
    <property type="protein sequence ID" value="KAF2471940.1"/>
    <property type="molecule type" value="Genomic_DNA"/>
</dbReference>
<organism evidence="1 2">
    <name type="scientific">Lindgomyces ingoldianus</name>
    <dbReference type="NCBI Taxonomy" id="673940"/>
    <lineage>
        <taxon>Eukaryota</taxon>
        <taxon>Fungi</taxon>
        <taxon>Dikarya</taxon>
        <taxon>Ascomycota</taxon>
        <taxon>Pezizomycotina</taxon>
        <taxon>Dothideomycetes</taxon>
        <taxon>Pleosporomycetidae</taxon>
        <taxon>Pleosporales</taxon>
        <taxon>Lindgomycetaceae</taxon>
        <taxon>Lindgomyces</taxon>
    </lineage>
</organism>
<accession>A0ACB6QZH1</accession>
<evidence type="ECO:0000313" key="2">
    <source>
        <dbReference type="Proteomes" id="UP000799755"/>
    </source>
</evidence>
<reference evidence="1" key="1">
    <citation type="journal article" date="2020" name="Stud. Mycol.">
        <title>101 Dothideomycetes genomes: a test case for predicting lifestyles and emergence of pathogens.</title>
        <authorList>
            <person name="Haridas S."/>
            <person name="Albert R."/>
            <person name="Binder M."/>
            <person name="Bloem J."/>
            <person name="Labutti K."/>
            <person name="Salamov A."/>
            <person name="Andreopoulos B."/>
            <person name="Baker S."/>
            <person name="Barry K."/>
            <person name="Bills G."/>
            <person name="Bluhm B."/>
            <person name="Cannon C."/>
            <person name="Castanera R."/>
            <person name="Culley D."/>
            <person name="Daum C."/>
            <person name="Ezra D."/>
            <person name="Gonzalez J."/>
            <person name="Henrissat B."/>
            <person name="Kuo A."/>
            <person name="Liang C."/>
            <person name="Lipzen A."/>
            <person name="Lutzoni F."/>
            <person name="Magnuson J."/>
            <person name="Mondo S."/>
            <person name="Nolan M."/>
            <person name="Ohm R."/>
            <person name="Pangilinan J."/>
            <person name="Park H.-J."/>
            <person name="Ramirez L."/>
            <person name="Alfaro M."/>
            <person name="Sun H."/>
            <person name="Tritt A."/>
            <person name="Yoshinaga Y."/>
            <person name="Zwiers L.-H."/>
            <person name="Turgeon B."/>
            <person name="Goodwin S."/>
            <person name="Spatafora J."/>
            <person name="Crous P."/>
            <person name="Grigoriev I."/>
        </authorList>
    </citation>
    <scope>NUCLEOTIDE SEQUENCE</scope>
    <source>
        <strain evidence="1">ATCC 200398</strain>
    </source>
</reference>
<name>A0ACB6QZH1_9PLEO</name>
<sequence>MDTGLNQLCDLPQLVEFISMQSCRLGHPSRYRLAANWPPAATNFTCGLWEVSCQVGISGALSHPSRSYYITKTQAQETTIIDFMKKTNSGVDFVLKGAPLSEQVFGSQYNVIGFDPRGVNNGGLALTCFPESEAAQTVFGSILGLPIDSHFSTGIAEVYELAADLLHFIEYRAACRGKKVENAKFWYYGLSYGSLVETTLANSSIVRVDIVRNPNLHGKSAGYWRPARLANVTSDKTAVLSMEQETLRKERARKRRNYRTVRADRERFPV</sequence>
<comment type="caution">
    <text evidence="1">The sequence shown here is derived from an EMBL/GenBank/DDBJ whole genome shotgun (WGS) entry which is preliminary data.</text>
</comment>
<protein>
    <submittedName>
        <fullName evidence="1">Uncharacterized protein</fullName>
    </submittedName>
</protein>
<keyword evidence="2" id="KW-1185">Reference proteome</keyword>
<evidence type="ECO:0000313" key="1">
    <source>
        <dbReference type="EMBL" id="KAF2471940.1"/>
    </source>
</evidence>